<feature type="region of interest" description="Disordered" evidence="4">
    <location>
        <begin position="431"/>
        <end position="476"/>
    </location>
</feature>
<feature type="compositionally biased region" description="Basic residues" evidence="4">
    <location>
        <begin position="1691"/>
        <end position="1700"/>
    </location>
</feature>
<dbReference type="PANTHER" id="PTHR12601:SF6">
    <property type="entry name" value="CLUSTERED MITOCHONDRIA PROTEIN HOMOLOG"/>
    <property type="match status" value="1"/>
</dbReference>
<dbReference type="GO" id="GO:0003723">
    <property type="term" value="F:RNA binding"/>
    <property type="evidence" value="ECO:0007669"/>
    <property type="project" value="UniProtKB-KW"/>
</dbReference>
<keyword evidence="3" id="KW-0802">TPR repeat</keyword>
<comment type="similarity">
    <text evidence="2">Belongs to the CLU family.</text>
</comment>
<evidence type="ECO:0000313" key="7">
    <source>
        <dbReference type="Proteomes" id="UP001605036"/>
    </source>
</evidence>
<dbReference type="InterPro" id="IPR019734">
    <property type="entry name" value="TPR_rpt"/>
</dbReference>
<feature type="region of interest" description="Disordered" evidence="4">
    <location>
        <begin position="1125"/>
        <end position="1184"/>
    </location>
</feature>
<gene>
    <name evidence="6" type="ORF">R1flu_001649</name>
</gene>
<accession>A0ABD1Y4W5</accession>
<dbReference type="InterPro" id="IPR023231">
    <property type="entry name" value="GSKIP_dom_sf"/>
</dbReference>
<dbReference type="Gene3D" id="3.30.2280.10">
    <property type="entry name" value="Hypothetical protein (hspc210)"/>
    <property type="match status" value="1"/>
</dbReference>
<dbReference type="InterPro" id="IPR028275">
    <property type="entry name" value="CLU_N"/>
</dbReference>
<feature type="region of interest" description="Disordered" evidence="4">
    <location>
        <begin position="1585"/>
        <end position="1700"/>
    </location>
</feature>
<comment type="function">
    <text evidence="2">mRNA-binding protein involved in proper cytoplasmic distribution of mitochondria.</text>
</comment>
<feature type="compositionally biased region" description="Basic and acidic residues" evidence="4">
    <location>
        <begin position="431"/>
        <end position="441"/>
    </location>
</feature>
<dbReference type="PROSITE" id="PS50005">
    <property type="entry name" value="TPR"/>
    <property type="match status" value="1"/>
</dbReference>
<dbReference type="GO" id="GO:0007005">
    <property type="term" value="P:mitochondrion organization"/>
    <property type="evidence" value="ECO:0007669"/>
    <property type="project" value="UniProtKB-UniRule"/>
</dbReference>
<dbReference type="SMART" id="SM00028">
    <property type="entry name" value="TPR"/>
    <property type="match status" value="3"/>
</dbReference>
<dbReference type="EMBL" id="JBHFFA010000006">
    <property type="protein sequence ID" value="KAL2621444.1"/>
    <property type="molecule type" value="Genomic_DNA"/>
</dbReference>
<feature type="domain" description="Clu" evidence="5">
    <location>
        <begin position="615"/>
        <end position="944"/>
    </location>
</feature>
<dbReference type="PANTHER" id="PTHR12601">
    <property type="entry name" value="EUKARYOTIC TRANSLATION INITIATION FACTOR 3 SUBUNIT EIF-3"/>
    <property type="match status" value="1"/>
</dbReference>
<dbReference type="SUPFAM" id="SSF103107">
    <property type="entry name" value="Hypothetical protein c14orf129, hspc210"/>
    <property type="match status" value="1"/>
</dbReference>
<dbReference type="Pfam" id="PF13236">
    <property type="entry name" value="CLU"/>
    <property type="match status" value="2"/>
</dbReference>
<dbReference type="Pfam" id="PF12807">
    <property type="entry name" value="eIF3_p135"/>
    <property type="match status" value="1"/>
</dbReference>
<feature type="compositionally biased region" description="Low complexity" evidence="4">
    <location>
        <begin position="1622"/>
        <end position="1643"/>
    </location>
</feature>
<feature type="compositionally biased region" description="Basic and acidic residues" evidence="4">
    <location>
        <begin position="291"/>
        <end position="304"/>
    </location>
</feature>
<dbReference type="InterPro" id="IPR027523">
    <property type="entry name" value="CLU_prot"/>
</dbReference>
<evidence type="ECO:0000259" key="5">
    <source>
        <dbReference type="PROSITE" id="PS51823"/>
    </source>
</evidence>
<feature type="compositionally biased region" description="Basic and acidic residues" evidence="4">
    <location>
        <begin position="1173"/>
        <end position="1184"/>
    </location>
</feature>
<sequence>MANLEIPLNRSCSPWLRWAKRTRSNLRTSNCHGANKLRKEETGSPRKRKRDSERIPRAAGGGDGDRPPWHTRNGPRPDKAHGCKTHFIQCLVVRLWPPCTTSAAHLPQGTLGFSEESLTPAVRSPHPFYNYHLRYYYGEEGGGGGKGRGGKDGEGGVCFSRKLHFGDYVWIAGCRGILKERLPMSGAGVAELGFDWLDSDWRDSGAVATQDKVFQRVPKMAGKANKSKGKGKNGGTSKVAPLDLAAGAVGLSAGNPETSDTEIKPSQNPEESPKTNVASQGGVNSSGDSSTAKKAENGGTKDGDDAGLDGEDELRLYPMTVKGPSGEQMELQVNPGDSVMDLRQFLLDAPETCFYTCYDLILNTADGMRYHLAEYLEIGEVADVAAGGCTLEMVNALYDDRSVRSHVRRTRDLISTANLHSSLSTALATEYEEKQAATGEREEGEASSSASEGKSKSVPDKETGSPKSEAPELEGLGFMDDTTGLLAALVSLPPETESSCIESIAFSSFNPVPGYRRLQGDLLYLDIVTAEGHSYSITAHTQGFFVNQSRGSVLDPRRAKNSAQSATLVGLLRQISDKFTKGFAEVLERKSAGHPFENVPVLLPPNPWLGAYPPPVHKRDIARAEDSLMVPYGTEVIGMQRDWNEELQSCREFPRENLQDRIMRDRALYKVNCDFVDAATKGAKAVIGRCIPPINPTDPDRFHMYVHNNIFFSFAVDGDFASMQQLREQELQQQADSVPKAAEDENDETKAEVQEKPKAVEETAAEVPSEVTEVVSEAVKDETSPPAVEVGDEVKDGNAAATPPVVESEQATYASSNNDLKGTKAYNSTDIAGLYTLAMAIVDYRGHRVVAQSIIPGILQGDKTDSLLYGSVDNGKKISWNEKFHAKVLDAGKLLHIKEHEVYDGAGNTVKLCAPVECKGIVGSDDRHYMLDLMRTTPRDANYTGLGSRLCVLRPELIAAFCQVEALERAKKRKADGEEVDEKVLLQEELPNIVLNPNVFTDFKVAGTPEEIAADEELVRKAAKYLVDVVLPKLVQDLSSLEVSPMDGHTLTEALHAHGINVRYLGQVAKLAKHLPHVWDLCVVEMIARAAKHVLKGVLRETLDQDVGGAIAHFFNCLVGEETESTPDADITTESSPVKQSEEAGDAKLAESNGKVSKKKKNKIKNTAASNSESDKSKTETEEKSPENLPSYLCITSKLVWIDIRECVKFKYQFELPEDARTKICKISTFRDLCQKVGVMLAARDYNFSSKAPFQITDILDLQPVVKHSTPVCADARDLLENGKLRLAQGKLNEAYELFSEAFTILQQVCGPMHREVANCCRYLAMVLYHAGDMAGAIMQQHKELIINERCLGPDHPDTAHSYGNMALFYHGLNQTELALRHMARTLLLLNVSCGSDHPDVAATFINIAMMYQDIGRMHVALRYLQEALKRNERLLGPDHIQTAVCYHALAIAFNCMGAYKLSLQHERSTYNILLKQLGEEDSRTRDSANWIKTFQIRDLQAHAHKQRGQQTQSVLAAAKAAEQLKARSDLVQAFQAAAGSGPGGRGAISKAAAAAALLGDALPRPRGMDERAARAAAEVRKKAAARGLNVRPQNSPQVGQGMPPLGDLLSLINSGKVTQPAKSASRTGSSKGSSSGKGVTSVNEGKKAASDVGKSDVVENNTAVDNGSVEATEKVAPAGLGMGLGGLESKKRKPRTKNP</sequence>
<protein>
    <recommendedName>
        <fullName evidence="2">Clustered mitochondria protein homolog</fullName>
    </recommendedName>
</protein>
<evidence type="ECO:0000256" key="3">
    <source>
        <dbReference type="PROSITE-ProRule" id="PRU00339"/>
    </source>
</evidence>
<feature type="compositionally biased region" description="Basic and acidic residues" evidence="4">
    <location>
        <begin position="1140"/>
        <end position="1149"/>
    </location>
</feature>
<feature type="repeat" description="TPR" evidence="3">
    <location>
        <begin position="1402"/>
        <end position="1435"/>
    </location>
</feature>
<evidence type="ECO:0000313" key="6">
    <source>
        <dbReference type="EMBL" id="KAL2621444.1"/>
    </source>
</evidence>
<feature type="region of interest" description="Disordered" evidence="4">
    <location>
        <begin position="218"/>
        <end position="311"/>
    </location>
</feature>
<reference evidence="6 7" key="1">
    <citation type="submission" date="2024-09" db="EMBL/GenBank/DDBJ databases">
        <title>Chromosome-scale assembly of Riccia fluitans.</title>
        <authorList>
            <person name="Paukszto L."/>
            <person name="Sawicki J."/>
            <person name="Karawczyk K."/>
            <person name="Piernik-Szablinska J."/>
            <person name="Szczecinska M."/>
            <person name="Mazdziarz M."/>
        </authorList>
    </citation>
    <scope>NUCLEOTIDE SEQUENCE [LARGE SCALE GENOMIC DNA]</scope>
    <source>
        <strain evidence="6">Rf_01</strain>
        <tissue evidence="6">Aerial parts of the thallus</tissue>
    </source>
</reference>
<dbReference type="Pfam" id="PF15044">
    <property type="entry name" value="CLU_N"/>
    <property type="match status" value="1"/>
</dbReference>
<feature type="region of interest" description="Disordered" evidence="4">
    <location>
        <begin position="727"/>
        <end position="771"/>
    </location>
</feature>
<comment type="subcellular location">
    <subcellularLocation>
        <location evidence="2">Cytoplasm</location>
    </subcellularLocation>
</comment>
<proteinExistence type="inferred from homology"/>
<dbReference type="Proteomes" id="UP001605036">
    <property type="component" value="Unassembled WGS sequence"/>
</dbReference>
<evidence type="ECO:0000256" key="1">
    <source>
        <dbReference type="ARBA" id="ARBA00022490"/>
    </source>
</evidence>
<dbReference type="InterPro" id="IPR033646">
    <property type="entry name" value="CLU-central"/>
</dbReference>
<keyword evidence="1 2" id="KW-0963">Cytoplasm</keyword>
<dbReference type="FunFam" id="3.30.2280.10:FF:000002">
    <property type="entry name" value="Clustered mitochondria protein homolog"/>
    <property type="match status" value="1"/>
</dbReference>
<dbReference type="Gene3D" id="1.25.40.10">
    <property type="entry name" value="Tetratricopeptide repeat domain"/>
    <property type="match status" value="1"/>
</dbReference>
<feature type="compositionally biased region" description="Basic and acidic residues" evidence="4">
    <location>
        <begin position="748"/>
        <end position="761"/>
    </location>
</feature>
<dbReference type="InterPro" id="IPR011990">
    <property type="entry name" value="TPR-like_helical_dom_sf"/>
</dbReference>
<dbReference type="InterPro" id="IPR025697">
    <property type="entry name" value="CLU_dom"/>
</dbReference>
<feature type="compositionally biased region" description="Polar residues" evidence="4">
    <location>
        <begin position="264"/>
        <end position="290"/>
    </location>
</feature>
<dbReference type="CDD" id="cd15466">
    <property type="entry name" value="CLU-central"/>
    <property type="match status" value="1"/>
</dbReference>
<dbReference type="PROSITE" id="PS51823">
    <property type="entry name" value="CLU"/>
    <property type="match status" value="1"/>
</dbReference>
<organism evidence="6 7">
    <name type="scientific">Riccia fluitans</name>
    <dbReference type="NCBI Taxonomy" id="41844"/>
    <lineage>
        <taxon>Eukaryota</taxon>
        <taxon>Viridiplantae</taxon>
        <taxon>Streptophyta</taxon>
        <taxon>Embryophyta</taxon>
        <taxon>Marchantiophyta</taxon>
        <taxon>Marchantiopsida</taxon>
        <taxon>Marchantiidae</taxon>
        <taxon>Marchantiales</taxon>
        <taxon>Ricciaceae</taxon>
        <taxon>Riccia</taxon>
    </lineage>
</organism>
<dbReference type="GO" id="GO:0005737">
    <property type="term" value="C:cytoplasm"/>
    <property type="evidence" value="ECO:0007669"/>
    <property type="project" value="UniProtKB-SubCell"/>
</dbReference>
<feature type="compositionally biased region" description="Basic and acidic residues" evidence="4">
    <location>
        <begin position="453"/>
        <end position="464"/>
    </location>
</feature>
<comment type="caution">
    <text evidence="6">The sequence shown here is derived from an EMBL/GenBank/DDBJ whole genome shotgun (WGS) entry which is preliminary data.</text>
</comment>
<name>A0ABD1Y4W5_9MARC</name>
<feature type="compositionally biased region" description="Basic and acidic residues" evidence="4">
    <location>
        <begin position="1645"/>
        <end position="1658"/>
    </location>
</feature>
<dbReference type="HAMAP" id="MF_03013">
    <property type="entry name" value="CLU"/>
    <property type="match status" value="1"/>
</dbReference>
<dbReference type="Pfam" id="PF13424">
    <property type="entry name" value="TPR_12"/>
    <property type="match status" value="2"/>
</dbReference>
<keyword evidence="2" id="KW-0694">RNA-binding</keyword>
<evidence type="ECO:0000256" key="2">
    <source>
        <dbReference type="HAMAP-Rule" id="MF_03013"/>
    </source>
</evidence>
<feature type="region of interest" description="Disordered" evidence="4">
    <location>
        <begin position="27"/>
        <end position="80"/>
    </location>
</feature>
<dbReference type="SUPFAM" id="SSF48452">
    <property type="entry name" value="TPR-like"/>
    <property type="match status" value="2"/>
</dbReference>
<keyword evidence="7" id="KW-1185">Reference proteome</keyword>
<feature type="compositionally biased region" description="Basic and acidic residues" evidence="4">
    <location>
        <begin position="37"/>
        <end position="56"/>
    </location>
</feature>
<evidence type="ECO:0000256" key="4">
    <source>
        <dbReference type="SAM" id="MobiDB-lite"/>
    </source>
</evidence>